<accession>A0AAD7EU77</accession>
<comment type="caution">
    <text evidence="1">The sequence shown here is derived from an EMBL/GenBank/DDBJ whole genome shotgun (WGS) entry which is preliminary data.</text>
</comment>
<protein>
    <submittedName>
        <fullName evidence="1">Uncharacterized protein</fullName>
    </submittedName>
</protein>
<sequence length="343" mass="37450">MSTYTVTQTQPAAHKTRARALSLTLVAASRSAPLLDIPIELGLEILGLGLTHTPFSTLASVSKAFCALVSTILYRDVIIDSVESMSLFFRTTKSKSPEFLNTHVKTLAITIEPWRFTSATRIELEGIVAACTGLRALSVARPGILGKPLSHHNGALHRVLPSEVTIQSFDAAPPFEWVRSATETTVPVPPGTAAHLSASITHLRISEPGDTWHSPLSILAFFGSTPHLTHFALARRMDANADNDQVFVDEVATLLASRRNLKMIVVRIFPAHWHHDAGSADSSSIWTALASVAEADKRLVLVSAGFTWAHVPMPRVGTPGEFSDFWQRARKDWEARGQQDLEQ</sequence>
<name>A0AAD7EU77_9AGAR</name>
<organism evidence="1 2">
    <name type="scientific">Mycena albidolilacea</name>
    <dbReference type="NCBI Taxonomy" id="1033008"/>
    <lineage>
        <taxon>Eukaryota</taxon>
        <taxon>Fungi</taxon>
        <taxon>Dikarya</taxon>
        <taxon>Basidiomycota</taxon>
        <taxon>Agaricomycotina</taxon>
        <taxon>Agaricomycetes</taxon>
        <taxon>Agaricomycetidae</taxon>
        <taxon>Agaricales</taxon>
        <taxon>Marasmiineae</taxon>
        <taxon>Mycenaceae</taxon>
        <taxon>Mycena</taxon>
    </lineage>
</organism>
<dbReference type="AlphaFoldDB" id="A0AAD7EU77"/>
<proteinExistence type="predicted"/>
<dbReference type="EMBL" id="JARIHO010000014">
    <property type="protein sequence ID" value="KAJ7350527.1"/>
    <property type="molecule type" value="Genomic_DNA"/>
</dbReference>
<gene>
    <name evidence="1" type="ORF">DFH08DRAFT_958193</name>
</gene>
<evidence type="ECO:0000313" key="2">
    <source>
        <dbReference type="Proteomes" id="UP001218218"/>
    </source>
</evidence>
<keyword evidence="2" id="KW-1185">Reference proteome</keyword>
<reference evidence="1" key="1">
    <citation type="submission" date="2023-03" db="EMBL/GenBank/DDBJ databases">
        <title>Massive genome expansion in bonnet fungi (Mycena s.s.) driven by repeated elements and novel gene families across ecological guilds.</title>
        <authorList>
            <consortium name="Lawrence Berkeley National Laboratory"/>
            <person name="Harder C.B."/>
            <person name="Miyauchi S."/>
            <person name="Viragh M."/>
            <person name="Kuo A."/>
            <person name="Thoen E."/>
            <person name="Andreopoulos B."/>
            <person name="Lu D."/>
            <person name="Skrede I."/>
            <person name="Drula E."/>
            <person name="Henrissat B."/>
            <person name="Morin E."/>
            <person name="Kohler A."/>
            <person name="Barry K."/>
            <person name="LaButti K."/>
            <person name="Morin E."/>
            <person name="Salamov A."/>
            <person name="Lipzen A."/>
            <person name="Mereny Z."/>
            <person name="Hegedus B."/>
            <person name="Baldrian P."/>
            <person name="Stursova M."/>
            <person name="Weitz H."/>
            <person name="Taylor A."/>
            <person name="Grigoriev I.V."/>
            <person name="Nagy L.G."/>
            <person name="Martin F."/>
            <person name="Kauserud H."/>
        </authorList>
    </citation>
    <scope>NUCLEOTIDE SEQUENCE</scope>
    <source>
        <strain evidence="1">CBHHK002</strain>
    </source>
</reference>
<evidence type="ECO:0000313" key="1">
    <source>
        <dbReference type="EMBL" id="KAJ7350527.1"/>
    </source>
</evidence>
<dbReference type="Proteomes" id="UP001218218">
    <property type="component" value="Unassembled WGS sequence"/>
</dbReference>